<comment type="similarity">
    <text evidence="8">Belongs to the TonB-dependent receptor family.</text>
</comment>
<gene>
    <name evidence="10" type="ORF">FBFR_05150</name>
</gene>
<evidence type="ECO:0000256" key="4">
    <source>
        <dbReference type="ARBA" id="ARBA00022692"/>
    </source>
</evidence>
<dbReference type="GO" id="GO:0009279">
    <property type="term" value="C:cell outer membrane"/>
    <property type="evidence" value="ECO:0007669"/>
    <property type="project" value="UniProtKB-SubCell"/>
</dbReference>
<evidence type="ECO:0000256" key="3">
    <source>
        <dbReference type="ARBA" id="ARBA00022452"/>
    </source>
</evidence>
<dbReference type="Gene3D" id="2.40.170.20">
    <property type="entry name" value="TonB-dependent receptor, beta-barrel domain"/>
    <property type="match status" value="1"/>
</dbReference>
<keyword evidence="10" id="KW-0675">Receptor</keyword>
<protein>
    <submittedName>
        <fullName evidence="10">TonB-dependent receptor</fullName>
    </submittedName>
</protein>
<dbReference type="Pfam" id="PF07715">
    <property type="entry name" value="Plug"/>
    <property type="match status" value="1"/>
</dbReference>
<dbReference type="OrthoDB" id="9758472at2"/>
<organism evidence="10 11">
    <name type="scientific">Flavobacterium fryxellicola</name>
    <dbReference type="NCBI Taxonomy" id="249352"/>
    <lineage>
        <taxon>Bacteria</taxon>
        <taxon>Pseudomonadati</taxon>
        <taxon>Bacteroidota</taxon>
        <taxon>Flavobacteriia</taxon>
        <taxon>Flavobacteriales</taxon>
        <taxon>Flavobacteriaceae</taxon>
        <taxon>Flavobacterium</taxon>
    </lineage>
</organism>
<evidence type="ECO:0000256" key="1">
    <source>
        <dbReference type="ARBA" id="ARBA00004571"/>
    </source>
</evidence>
<dbReference type="Gene3D" id="2.170.130.10">
    <property type="entry name" value="TonB-dependent receptor, plug domain"/>
    <property type="match status" value="1"/>
</dbReference>
<evidence type="ECO:0000313" key="11">
    <source>
        <dbReference type="Proteomes" id="UP000077164"/>
    </source>
</evidence>
<evidence type="ECO:0000256" key="6">
    <source>
        <dbReference type="ARBA" id="ARBA00023136"/>
    </source>
</evidence>
<keyword evidence="6 8" id="KW-0472">Membrane</keyword>
<dbReference type="PANTHER" id="PTHR30069">
    <property type="entry name" value="TONB-DEPENDENT OUTER MEMBRANE RECEPTOR"/>
    <property type="match status" value="1"/>
</dbReference>
<evidence type="ECO:0000256" key="5">
    <source>
        <dbReference type="ARBA" id="ARBA00022729"/>
    </source>
</evidence>
<evidence type="ECO:0000256" key="8">
    <source>
        <dbReference type="PROSITE-ProRule" id="PRU01360"/>
    </source>
</evidence>
<comment type="subcellular location">
    <subcellularLocation>
        <location evidence="1 8">Cell outer membrane</location>
        <topology evidence="1 8">Multi-pass membrane protein</topology>
    </subcellularLocation>
</comment>
<comment type="caution">
    <text evidence="10">The sequence shown here is derived from an EMBL/GenBank/DDBJ whole genome shotgun (WGS) entry which is preliminary data.</text>
</comment>
<evidence type="ECO:0000313" key="10">
    <source>
        <dbReference type="EMBL" id="OAB29208.1"/>
    </source>
</evidence>
<dbReference type="SUPFAM" id="SSF56935">
    <property type="entry name" value="Porins"/>
    <property type="match status" value="1"/>
</dbReference>
<dbReference type="InterPro" id="IPR037066">
    <property type="entry name" value="Plug_dom_sf"/>
</dbReference>
<dbReference type="GO" id="GO:0015344">
    <property type="term" value="F:siderophore uptake transmembrane transporter activity"/>
    <property type="evidence" value="ECO:0007669"/>
    <property type="project" value="TreeGrafter"/>
</dbReference>
<keyword evidence="5" id="KW-0732">Signal</keyword>
<evidence type="ECO:0000256" key="7">
    <source>
        <dbReference type="ARBA" id="ARBA00023237"/>
    </source>
</evidence>
<dbReference type="STRING" id="249352.SAMN05444395_102432"/>
<accession>A0A167YBC1</accession>
<dbReference type="GO" id="GO:0044718">
    <property type="term" value="P:siderophore transmembrane transport"/>
    <property type="evidence" value="ECO:0007669"/>
    <property type="project" value="TreeGrafter"/>
</dbReference>
<sequence>MTTCAFAQQNQGISSQDELKEVVVSDSKFALAKEKSGKVITKITAQDLKNKAGQSLANILSSVAGLEINGNQSAAGKNLGYYIRGGKNNQVLILIDGIPVNDASGISFEYDLRLLPVDQVESIEIMKGAASTLYGSGAATGVISITLKKSGKKAMEGNAYVNAGTNNTAATDKTSAQSYNQGFSVNGKAKKVNYFASLNSTEISGMSQIAPVNPTDDYEEDRFSRINYLAKLGYQVSDKLTLDFFGNYDKVSADYDATFDNTGKNDTDLNTTESEQFRFGFVPKYKYAKGEFVLNSSFNKIVRTYNDFDFYSNKPGFSQYESRSVNLDGFNKYEVSERFFIVAGAQYQFHDMNSETPFGGILKEATQFNMIDPYITGVFSSDFGLNLNAGARLNIHSEYGNQLVYNVNPSYDFQAVPLKVLASYSTAFVTPSLYQLYSEYGNSALTPEKNSTIEAGFETELLAKKIKLNAVVFYREQTNFIGFYFNPVTFDSNYINIDGLNKAKGVETEVSFALSDKINWNSNYTFTQVDRALDRLIPKHKVNSALDFQINNRLFLGVDYQYVDSRNDAFFDGNTFATTKIVLGSYQLVNTSVRYELVKSRLSIFGAISNILNADFVENVGYNTLGRNFKIGMNILL</sequence>
<dbReference type="InterPro" id="IPR012910">
    <property type="entry name" value="Plug_dom"/>
</dbReference>
<dbReference type="EMBL" id="LVJE01000010">
    <property type="protein sequence ID" value="OAB29208.1"/>
    <property type="molecule type" value="Genomic_DNA"/>
</dbReference>
<evidence type="ECO:0000259" key="9">
    <source>
        <dbReference type="Pfam" id="PF07715"/>
    </source>
</evidence>
<dbReference type="Proteomes" id="UP000077164">
    <property type="component" value="Unassembled WGS sequence"/>
</dbReference>
<keyword evidence="4 8" id="KW-0812">Transmembrane</keyword>
<keyword evidence="11" id="KW-1185">Reference proteome</keyword>
<dbReference type="PROSITE" id="PS52016">
    <property type="entry name" value="TONB_DEPENDENT_REC_3"/>
    <property type="match status" value="1"/>
</dbReference>
<evidence type="ECO:0000256" key="2">
    <source>
        <dbReference type="ARBA" id="ARBA00022448"/>
    </source>
</evidence>
<name>A0A167YBC1_9FLAO</name>
<keyword evidence="3 8" id="KW-1134">Transmembrane beta strand</keyword>
<dbReference type="AlphaFoldDB" id="A0A167YBC1"/>
<dbReference type="InterPro" id="IPR039426">
    <property type="entry name" value="TonB-dep_rcpt-like"/>
</dbReference>
<dbReference type="InterPro" id="IPR036942">
    <property type="entry name" value="Beta-barrel_TonB_sf"/>
</dbReference>
<keyword evidence="7 8" id="KW-0998">Cell outer membrane</keyword>
<dbReference type="PANTHER" id="PTHR30069:SF29">
    <property type="entry name" value="HEMOGLOBIN AND HEMOGLOBIN-HAPTOGLOBIN-BINDING PROTEIN 1-RELATED"/>
    <property type="match status" value="1"/>
</dbReference>
<feature type="domain" description="TonB-dependent receptor plug" evidence="9">
    <location>
        <begin position="34"/>
        <end position="142"/>
    </location>
</feature>
<proteinExistence type="inferred from homology"/>
<reference evidence="10 11" key="1">
    <citation type="submission" date="2016-03" db="EMBL/GenBank/DDBJ databases">
        <title>Draft genome sequence of Flavobacterium fryxellicola DSM 16209.</title>
        <authorList>
            <person name="Shin S.-K."/>
            <person name="Yi H."/>
        </authorList>
    </citation>
    <scope>NUCLEOTIDE SEQUENCE [LARGE SCALE GENOMIC DNA]</scope>
    <source>
        <strain evidence="10 11">DSM 16209</strain>
    </source>
</reference>
<keyword evidence="2 8" id="KW-0813">Transport</keyword>